<dbReference type="PATRIC" id="fig|717774.3.peg.1455"/>
<keyword evidence="3" id="KW-0808">Transferase</keyword>
<dbReference type="GO" id="GO:0046990">
    <property type="term" value="F:N-hydroxyarylamine O-acetyltransferase activity"/>
    <property type="evidence" value="ECO:0007669"/>
    <property type="project" value="UniProtKB-EC"/>
</dbReference>
<dbReference type="KEGG" id="mme:Marme_1405"/>
<dbReference type="HOGENOM" id="CLU_049918_1_1_6"/>
<evidence type="ECO:0000256" key="1">
    <source>
        <dbReference type="ARBA" id="ARBA00006547"/>
    </source>
</evidence>
<dbReference type="RefSeq" id="WP_013660580.1">
    <property type="nucleotide sequence ID" value="NC_015276.1"/>
</dbReference>
<evidence type="ECO:0000256" key="2">
    <source>
        <dbReference type="RuleBase" id="RU003452"/>
    </source>
</evidence>
<comment type="similarity">
    <text evidence="1 2">Belongs to the arylamine N-acetyltransferase family.</text>
</comment>
<dbReference type="Proteomes" id="UP000001062">
    <property type="component" value="Chromosome"/>
</dbReference>
<keyword evidence="3" id="KW-0012">Acyltransferase</keyword>
<dbReference type="Gene3D" id="3.30.2140.10">
    <property type="entry name" value="Arylamine N-acetyltransferase"/>
    <property type="match status" value="1"/>
</dbReference>
<dbReference type="InterPro" id="IPR001447">
    <property type="entry name" value="Arylamine_N-AcTrfase"/>
</dbReference>
<organism evidence="3 4">
    <name type="scientific">Marinomonas mediterranea (strain ATCC 700492 / JCM 21426 / NBRC 103028 / MMB-1)</name>
    <dbReference type="NCBI Taxonomy" id="717774"/>
    <lineage>
        <taxon>Bacteria</taxon>
        <taxon>Pseudomonadati</taxon>
        <taxon>Pseudomonadota</taxon>
        <taxon>Gammaproteobacteria</taxon>
        <taxon>Oceanospirillales</taxon>
        <taxon>Oceanospirillaceae</taxon>
        <taxon>Marinomonas</taxon>
    </lineage>
</organism>
<dbReference type="EMBL" id="CP002583">
    <property type="protein sequence ID" value="ADZ90675.1"/>
    <property type="molecule type" value="Genomic_DNA"/>
</dbReference>
<evidence type="ECO:0000313" key="4">
    <source>
        <dbReference type="Proteomes" id="UP000001062"/>
    </source>
</evidence>
<dbReference type="Pfam" id="PF00797">
    <property type="entry name" value="Acetyltransf_2"/>
    <property type="match status" value="1"/>
</dbReference>
<gene>
    <name evidence="3" type="ordered locus">Marme_1405</name>
</gene>
<sequence length="267" mass="30054">MKQFKFNPSDYTKRVGISSAVSVTRDSLHDLHAAQLLSIPFENFDICLNQGVSLDPSHIYDKLVYRWRGGYCYELNGLMLMALKHYGFDAQPILGRVHLSGSPSGRSHQFSVVTLGDDKWVVDAGFGSNTPIAPLPLILNQVISIRDKTYRYVEDACLGILFQTKIEGEWADLYSFDLGYVCQGDLDYANHFTSTHPNSFFFSARVAVQPLSNGMYSLYNFTLKKIEGDRTEVIELSPGESYMKALEDYFGIVLDASYDQLKHVPST</sequence>
<protein>
    <submittedName>
        <fullName evidence="3">N-hydroxyarylamine O-acetyltransferase</fullName>
        <ecNumber evidence="3">2.3.1.118</ecNumber>
    </submittedName>
</protein>
<dbReference type="PANTHER" id="PTHR11786">
    <property type="entry name" value="N-HYDROXYARYLAMINE O-ACETYLTRANSFERASE"/>
    <property type="match status" value="1"/>
</dbReference>
<evidence type="ECO:0000313" key="3">
    <source>
        <dbReference type="EMBL" id="ADZ90675.1"/>
    </source>
</evidence>
<dbReference type="eggNOG" id="COG2162">
    <property type="taxonomic scope" value="Bacteria"/>
</dbReference>
<dbReference type="STRING" id="717774.Marme_1405"/>
<reference evidence="3 4" key="1">
    <citation type="journal article" date="2012" name="Stand. Genomic Sci.">
        <title>Complete genome sequence of the melanogenic marine bacterium Marinomonas mediterranea type strain (MMB-1(T)).</title>
        <authorList>
            <person name="Lucas-Elio P."/>
            <person name="Goodwin L."/>
            <person name="Woyke T."/>
            <person name="Pitluck S."/>
            <person name="Nolan M."/>
            <person name="Kyrpides N.C."/>
            <person name="Detter J.C."/>
            <person name="Copeland A."/>
            <person name="Teshima H."/>
            <person name="Bruce D."/>
            <person name="Detter C."/>
            <person name="Tapia R."/>
            <person name="Han S."/>
            <person name="Land M.L."/>
            <person name="Ivanova N."/>
            <person name="Mikhailova N."/>
            <person name="Johnston A.W."/>
            <person name="Sanchez-Amat A."/>
        </authorList>
    </citation>
    <scope>NUCLEOTIDE SEQUENCE [LARGE SCALE GENOMIC DNA]</scope>
    <source>
        <strain evidence="4">ATCC 700492 / JCM 21426 / NBRC 103028 / MMB-1</strain>
    </source>
</reference>
<keyword evidence="4" id="KW-1185">Reference proteome</keyword>
<dbReference type="PANTHER" id="PTHR11786:SF0">
    <property type="entry name" value="ARYLAMINE N-ACETYLTRANSFERASE 4-RELATED"/>
    <property type="match status" value="1"/>
</dbReference>
<dbReference type="Gene3D" id="2.40.128.150">
    <property type="entry name" value="Cysteine proteinases"/>
    <property type="match status" value="1"/>
</dbReference>
<proteinExistence type="inferred from homology"/>
<accession>F2JX69</accession>
<name>F2JX69_MARM1</name>
<dbReference type="PRINTS" id="PR01543">
    <property type="entry name" value="ANATRNSFRASE"/>
</dbReference>
<dbReference type="EC" id="2.3.1.118" evidence="3"/>
<dbReference type="SUPFAM" id="SSF54001">
    <property type="entry name" value="Cysteine proteinases"/>
    <property type="match status" value="1"/>
</dbReference>
<dbReference type="AlphaFoldDB" id="F2JX69"/>
<dbReference type="InterPro" id="IPR038765">
    <property type="entry name" value="Papain-like_cys_pep_sf"/>
</dbReference>
<dbReference type="OrthoDB" id="7181050at2"/>